<organism evidence="2 3">
    <name type="scientific">Trichuris muris</name>
    <name type="common">Mouse whipworm</name>
    <dbReference type="NCBI Taxonomy" id="70415"/>
    <lineage>
        <taxon>Eukaryota</taxon>
        <taxon>Metazoa</taxon>
        <taxon>Ecdysozoa</taxon>
        <taxon>Nematoda</taxon>
        <taxon>Enoplea</taxon>
        <taxon>Dorylaimia</taxon>
        <taxon>Trichinellida</taxon>
        <taxon>Trichuridae</taxon>
        <taxon>Trichuris</taxon>
    </lineage>
</organism>
<dbReference type="WBParaSite" id="TMUE_3000013022.1">
    <property type="protein sequence ID" value="TMUE_3000013022.1"/>
    <property type="gene ID" value="WBGene00287092"/>
</dbReference>
<dbReference type="AlphaFoldDB" id="A0A5S6R1I4"/>
<protein>
    <submittedName>
        <fullName evidence="3">Uncharacterized protein</fullName>
    </submittedName>
</protein>
<evidence type="ECO:0000256" key="1">
    <source>
        <dbReference type="SAM" id="SignalP"/>
    </source>
</evidence>
<keyword evidence="2" id="KW-1185">Reference proteome</keyword>
<keyword evidence="1" id="KW-0732">Signal</keyword>
<accession>A0A5S6R1I4</accession>
<sequence>MLGALCFLLVLGVFVDAQFYNDVVMQRLREIQKEDEDVMQELRMNVNPPYAFPVSSPLRDSATHILTVSALLNPDPKIVQIYLMADGSLSFFNLEFRFDPLSFTMYSDLLERGSRSETTLVKNLEYQDTQYFYCMIVMNPEQWQVYYADRWYVGRVNPPPQTTLIKHIYLFGDCQNATITLMSPYGNKKPEKWLTS</sequence>
<evidence type="ECO:0000313" key="2">
    <source>
        <dbReference type="Proteomes" id="UP000046395"/>
    </source>
</evidence>
<reference evidence="3" key="1">
    <citation type="submission" date="2019-12" db="UniProtKB">
        <authorList>
            <consortium name="WormBaseParasite"/>
        </authorList>
    </citation>
    <scope>IDENTIFICATION</scope>
</reference>
<feature type="chain" id="PRO_5024402916" evidence="1">
    <location>
        <begin position="18"/>
        <end position="196"/>
    </location>
</feature>
<name>A0A5S6R1I4_TRIMR</name>
<feature type="signal peptide" evidence="1">
    <location>
        <begin position="1"/>
        <end position="17"/>
    </location>
</feature>
<evidence type="ECO:0000313" key="3">
    <source>
        <dbReference type="WBParaSite" id="TMUE_3000013022.1"/>
    </source>
</evidence>
<proteinExistence type="predicted"/>
<dbReference type="Proteomes" id="UP000046395">
    <property type="component" value="Unassembled WGS sequence"/>
</dbReference>